<evidence type="ECO:0000313" key="1">
    <source>
        <dbReference type="EMBL" id="TNM62604.1"/>
    </source>
</evidence>
<organism evidence="1 2">
    <name type="scientific">Aliirhizobium smilacinae</name>
    <dbReference type="NCBI Taxonomy" id="1395944"/>
    <lineage>
        <taxon>Bacteria</taxon>
        <taxon>Pseudomonadati</taxon>
        <taxon>Pseudomonadota</taxon>
        <taxon>Alphaproteobacteria</taxon>
        <taxon>Hyphomicrobiales</taxon>
        <taxon>Rhizobiaceae</taxon>
        <taxon>Aliirhizobium</taxon>
    </lineage>
</organism>
<reference evidence="1 2" key="1">
    <citation type="submission" date="2019-06" db="EMBL/GenBank/DDBJ databases">
        <title>The draft genome of Rhizobium smilacinae PTYR-5.</title>
        <authorList>
            <person name="Liu L."/>
            <person name="Li L."/>
            <person name="Zhang X."/>
        </authorList>
    </citation>
    <scope>NUCLEOTIDE SEQUENCE [LARGE SCALE GENOMIC DNA]</scope>
    <source>
        <strain evidence="1 2">PTYR-5</strain>
    </source>
</reference>
<dbReference type="OrthoDB" id="279280at2"/>
<accession>A0A5C4XJ44</accession>
<dbReference type="AlphaFoldDB" id="A0A5C4XJ44"/>
<keyword evidence="2" id="KW-1185">Reference proteome</keyword>
<sequence>MAQYKYSDRLVQANSWAFDQDYKPGQSVTNAGIYRCRACGDEIVVDKGAAIPKSHHDHSLLGPVVWQLLIFAQKHPGR</sequence>
<gene>
    <name evidence="1" type="ORF">FHP24_15305</name>
</gene>
<comment type="caution">
    <text evidence="1">The sequence shown here is derived from an EMBL/GenBank/DDBJ whole genome shotgun (WGS) entry which is preliminary data.</text>
</comment>
<dbReference type="Proteomes" id="UP000311605">
    <property type="component" value="Unassembled WGS sequence"/>
</dbReference>
<proteinExistence type="predicted"/>
<dbReference type="RefSeq" id="WP_139677101.1">
    <property type="nucleotide sequence ID" value="NZ_VDMN01000003.1"/>
</dbReference>
<protein>
    <recommendedName>
        <fullName evidence="3">Protein L</fullName>
    </recommendedName>
</protein>
<name>A0A5C4XJ44_9HYPH</name>
<evidence type="ECO:0008006" key="3">
    <source>
        <dbReference type="Google" id="ProtNLM"/>
    </source>
</evidence>
<dbReference type="EMBL" id="VDMN01000003">
    <property type="protein sequence ID" value="TNM62604.1"/>
    <property type="molecule type" value="Genomic_DNA"/>
</dbReference>
<evidence type="ECO:0000313" key="2">
    <source>
        <dbReference type="Proteomes" id="UP000311605"/>
    </source>
</evidence>